<dbReference type="SUPFAM" id="SSF51344">
    <property type="entry name" value="Epsilon subunit of F1F0-ATP synthase N-terminal domain"/>
    <property type="match status" value="1"/>
</dbReference>
<dbReference type="NCBIfam" id="NF009978">
    <property type="entry name" value="PRK13443.1"/>
    <property type="match status" value="1"/>
</dbReference>
<accession>A0A438AE74</accession>
<name>A0A438AE74_9RHOB</name>
<evidence type="ECO:0000256" key="7">
    <source>
        <dbReference type="ARBA" id="ARBA00023136"/>
    </source>
</evidence>
<keyword evidence="10" id="KW-1003">Cell membrane</keyword>
<dbReference type="EMBL" id="RQXX01000007">
    <property type="protein sequence ID" value="RVV96962.1"/>
    <property type="molecule type" value="Genomic_DNA"/>
</dbReference>
<dbReference type="PANTHER" id="PTHR13822">
    <property type="entry name" value="ATP SYNTHASE DELTA/EPSILON CHAIN"/>
    <property type="match status" value="1"/>
</dbReference>
<dbReference type="NCBIfam" id="TIGR01216">
    <property type="entry name" value="ATP_synt_epsi"/>
    <property type="match status" value="1"/>
</dbReference>
<dbReference type="RefSeq" id="WP_127907756.1">
    <property type="nucleotide sequence ID" value="NZ_RQXX01000007.1"/>
</dbReference>
<keyword evidence="13" id="KW-0378">Hydrolase</keyword>
<dbReference type="GO" id="GO:0016787">
    <property type="term" value="F:hydrolase activity"/>
    <property type="evidence" value="ECO:0007669"/>
    <property type="project" value="UniProtKB-KW"/>
</dbReference>
<evidence type="ECO:0000256" key="9">
    <source>
        <dbReference type="ARBA" id="ARBA00023310"/>
    </source>
</evidence>
<dbReference type="InterPro" id="IPR036771">
    <property type="entry name" value="ATPsynth_dsu/esu_N"/>
</dbReference>
<keyword evidence="7 10" id="KW-0472">Membrane</keyword>
<dbReference type="InterPro" id="IPR020546">
    <property type="entry name" value="ATP_synth_F1_dsu/esu_N"/>
</dbReference>
<evidence type="ECO:0000256" key="10">
    <source>
        <dbReference type="HAMAP-Rule" id="MF_00530"/>
    </source>
</evidence>
<evidence type="ECO:0000256" key="11">
    <source>
        <dbReference type="RuleBase" id="RU003656"/>
    </source>
</evidence>
<organism evidence="13 14">
    <name type="scientific">Mesobaculum littorinae</name>
    <dbReference type="NCBI Taxonomy" id="2486419"/>
    <lineage>
        <taxon>Bacteria</taxon>
        <taxon>Pseudomonadati</taxon>
        <taxon>Pseudomonadota</taxon>
        <taxon>Alphaproteobacteria</taxon>
        <taxon>Rhodobacterales</taxon>
        <taxon>Roseobacteraceae</taxon>
        <taxon>Mesobaculum</taxon>
    </lineage>
</organism>
<comment type="function">
    <text evidence="1 10">Produces ATP from ADP in the presence of a proton gradient across the membrane.</text>
</comment>
<evidence type="ECO:0000313" key="13">
    <source>
        <dbReference type="EMBL" id="RVV96962.1"/>
    </source>
</evidence>
<dbReference type="CDD" id="cd12152">
    <property type="entry name" value="F1-ATPase_delta"/>
    <property type="match status" value="1"/>
</dbReference>
<keyword evidence="6 10" id="KW-0406">Ion transport</keyword>
<dbReference type="HAMAP" id="MF_00530">
    <property type="entry name" value="ATP_synth_epsil_bac"/>
    <property type="match status" value="1"/>
</dbReference>
<dbReference type="GO" id="GO:0012505">
    <property type="term" value="C:endomembrane system"/>
    <property type="evidence" value="ECO:0007669"/>
    <property type="project" value="UniProtKB-SubCell"/>
</dbReference>
<evidence type="ECO:0000259" key="12">
    <source>
        <dbReference type="Pfam" id="PF02823"/>
    </source>
</evidence>
<dbReference type="Gene3D" id="2.60.15.10">
    <property type="entry name" value="F0F1 ATP synthase delta/epsilon subunit, N-terminal"/>
    <property type="match status" value="1"/>
</dbReference>
<dbReference type="AlphaFoldDB" id="A0A438AE74"/>
<evidence type="ECO:0000256" key="5">
    <source>
        <dbReference type="ARBA" id="ARBA00022781"/>
    </source>
</evidence>
<sequence length="144" mass="15242">MADTMQFDLVSPERRLVSRQVTEVRIPGADGDLTAGPGHVPVITTLRPGILRIDGPDGGVDEYAVTGGFAEINGESVSVLAEQSLHTSDVTQEVLEGYMVEAEKAHARARDAGEHSAADDIAKVLSDMVAMGTHVGLNPRQPNL</sequence>
<dbReference type="GO" id="GO:0046933">
    <property type="term" value="F:proton-transporting ATP synthase activity, rotational mechanism"/>
    <property type="evidence" value="ECO:0007669"/>
    <property type="project" value="UniProtKB-UniRule"/>
</dbReference>
<keyword evidence="5 10" id="KW-0375">Hydrogen ion transport</keyword>
<dbReference type="InterPro" id="IPR001469">
    <property type="entry name" value="ATP_synth_F1_dsu/esu"/>
</dbReference>
<evidence type="ECO:0000256" key="1">
    <source>
        <dbReference type="ARBA" id="ARBA00003543"/>
    </source>
</evidence>
<comment type="subcellular location">
    <subcellularLocation>
        <location evidence="10">Cell membrane</location>
        <topology evidence="10">Peripheral membrane protein</topology>
    </subcellularLocation>
    <subcellularLocation>
        <location evidence="2">Endomembrane system</location>
        <topology evidence="2">Peripheral membrane protein</topology>
    </subcellularLocation>
</comment>
<keyword evidence="8 10" id="KW-0139">CF(1)</keyword>
<comment type="subunit">
    <text evidence="10 11">F-type ATPases have 2 components, CF(1) - the catalytic core - and CF(0) - the membrane proton channel. CF(1) has five subunits: alpha(3), beta(3), gamma(1), delta(1), epsilon(1). CF(0) has three main subunits: a, b and c.</text>
</comment>
<evidence type="ECO:0000256" key="8">
    <source>
        <dbReference type="ARBA" id="ARBA00023196"/>
    </source>
</evidence>
<proteinExistence type="inferred from homology"/>
<keyword evidence="14" id="KW-1185">Reference proteome</keyword>
<evidence type="ECO:0000256" key="3">
    <source>
        <dbReference type="ARBA" id="ARBA00005712"/>
    </source>
</evidence>
<evidence type="ECO:0000256" key="6">
    <source>
        <dbReference type="ARBA" id="ARBA00023065"/>
    </source>
</evidence>
<keyword evidence="9 10" id="KW-0066">ATP synthesis</keyword>
<evidence type="ECO:0000256" key="4">
    <source>
        <dbReference type="ARBA" id="ARBA00022448"/>
    </source>
</evidence>
<evidence type="ECO:0000313" key="14">
    <source>
        <dbReference type="Proteomes" id="UP000285908"/>
    </source>
</evidence>
<dbReference type="OrthoDB" id="9799969at2"/>
<dbReference type="GO" id="GO:0005524">
    <property type="term" value="F:ATP binding"/>
    <property type="evidence" value="ECO:0007669"/>
    <property type="project" value="UniProtKB-UniRule"/>
</dbReference>
<keyword evidence="4 10" id="KW-0813">Transport</keyword>
<protein>
    <recommendedName>
        <fullName evidence="10">ATP synthase epsilon chain</fullName>
    </recommendedName>
    <alternativeName>
        <fullName evidence="10">ATP synthase F1 sector epsilon subunit</fullName>
    </alternativeName>
    <alternativeName>
        <fullName evidence="10">F-ATPase epsilon subunit</fullName>
    </alternativeName>
</protein>
<gene>
    <name evidence="10" type="primary">atpC</name>
    <name evidence="13" type="ORF">EKE94_16650</name>
</gene>
<comment type="similarity">
    <text evidence="3 10 11">Belongs to the ATPase epsilon chain family.</text>
</comment>
<dbReference type="GO" id="GO:0045259">
    <property type="term" value="C:proton-transporting ATP synthase complex"/>
    <property type="evidence" value="ECO:0007669"/>
    <property type="project" value="UniProtKB-KW"/>
</dbReference>
<dbReference type="Proteomes" id="UP000285908">
    <property type="component" value="Unassembled WGS sequence"/>
</dbReference>
<reference evidence="13 14" key="1">
    <citation type="submission" date="2018-11" db="EMBL/GenBank/DDBJ databases">
        <title>Mesobaculum littorinae gen. nov., sp. nov., isolated from Littorina scabra that represents a novel genus of the order Rhodobacteraceae.</title>
        <authorList>
            <person name="Li F."/>
        </authorList>
    </citation>
    <scope>NUCLEOTIDE SEQUENCE [LARGE SCALE GENOMIC DNA]</scope>
    <source>
        <strain evidence="13 14">M0103</strain>
    </source>
</reference>
<dbReference type="GO" id="GO:0005886">
    <property type="term" value="C:plasma membrane"/>
    <property type="evidence" value="ECO:0007669"/>
    <property type="project" value="UniProtKB-SubCell"/>
</dbReference>
<dbReference type="PANTHER" id="PTHR13822:SF10">
    <property type="entry name" value="ATP SYNTHASE EPSILON CHAIN, CHLOROPLASTIC"/>
    <property type="match status" value="1"/>
</dbReference>
<evidence type="ECO:0000256" key="2">
    <source>
        <dbReference type="ARBA" id="ARBA00004184"/>
    </source>
</evidence>
<feature type="domain" description="ATP synthase F1 complex delta/epsilon subunit N-terminal" evidence="12">
    <location>
        <begin position="5"/>
        <end position="83"/>
    </location>
</feature>
<dbReference type="Pfam" id="PF02823">
    <property type="entry name" value="ATP-synt_DE_N"/>
    <property type="match status" value="1"/>
</dbReference>
<comment type="caution">
    <text evidence="13">The sequence shown here is derived from an EMBL/GenBank/DDBJ whole genome shotgun (WGS) entry which is preliminary data.</text>
</comment>